<dbReference type="SUPFAM" id="SSF46894">
    <property type="entry name" value="C-terminal effector domain of the bipartite response regulators"/>
    <property type="match status" value="1"/>
</dbReference>
<keyword evidence="6" id="KW-1185">Reference proteome</keyword>
<proteinExistence type="predicted"/>
<feature type="domain" description="HTH luxR-type" evidence="4">
    <location>
        <begin position="185"/>
        <end position="250"/>
    </location>
</feature>
<dbReference type="CDD" id="cd06170">
    <property type="entry name" value="LuxR_C_like"/>
    <property type="match status" value="1"/>
</dbReference>
<evidence type="ECO:0000256" key="1">
    <source>
        <dbReference type="ARBA" id="ARBA00023015"/>
    </source>
</evidence>
<dbReference type="EMBL" id="JAINVZ010000012">
    <property type="protein sequence ID" value="MBY8886949.1"/>
    <property type="molecule type" value="Genomic_DNA"/>
</dbReference>
<protein>
    <submittedName>
        <fullName evidence="5">Helix-turn-helix transcriptional regulator</fullName>
    </submittedName>
</protein>
<evidence type="ECO:0000313" key="5">
    <source>
        <dbReference type="EMBL" id="MBY8886949.1"/>
    </source>
</evidence>
<organism evidence="5 6">
    <name type="scientific">Streptantibioticus parmotrematis</name>
    <dbReference type="NCBI Taxonomy" id="2873249"/>
    <lineage>
        <taxon>Bacteria</taxon>
        <taxon>Bacillati</taxon>
        <taxon>Actinomycetota</taxon>
        <taxon>Actinomycetes</taxon>
        <taxon>Kitasatosporales</taxon>
        <taxon>Streptomycetaceae</taxon>
        <taxon>Streptantibioticus</taxon>
    </lineage>
</organism>
<keyword evidence="1" id="KW-0805">Transcription regulation</keyword>
<keyword evidence="2" id="KW-0238">DNA-binding</keyword>
<dbReference type="Gene3D" id="1.10.10.10">
    <property type="entry name" value="Winged helix-like DNA-binding domain superfamily/Winged helix DNA-binding domain"/>
    <property type="match status" value="1"/>
</dbReference>
<dbReference type="Proteomes" id="UP001198565">
    <property type="component" value="Unassembled WGS sequence"/>
</dbReference>
<dbReference type="RefSeq" id="WP_222979652.1">
    <property type="nucleotide sequence ID" value="NZ_JAINVZ010000012.1"/>
</dbReference>
<reference evidence="5 6" key="1">
    <citation type="submission" date="2021-08" db="EMBL/GenBank/DDBJ databases">
        <title>Streptomyces sp. PTM05 isolated from lichen.</title>
        <authorList>
            <person name="Somphong A."/>
            <person name="Phongsopitanun W."/>
            <person name="Tanasupawat S."/>
        </authorList>
    </citation>
    <scope>NUCLEOTIDE SEQUENCE [LARGE SCALE GENOMIC DNA]</scope>
    <source>
        <strain evidence="5 6">Ptm05</strain>
    </source>
</reference>
<evidence type="ECO:0000256" key="3">
    <source>
        <dbReference type="ARBA" id="ARBA00023163"/>
    </source>
</evidence>
<gene>
    <name evidence="5" type="ORF">K7472_19095</name>
</gene>
<dbReference type="SMART" id="SM00421">
    <property type="entry name" value="HTH_LUXR"/>
    <property type="match status" value="1"/>
</dbReference>
<evidence type="ECO:0000259" key="4">
    <source>
        <dbReference type="PROSITE" id="PS50043"/>
    </source>
</evidence>
<name>A0ABS7QYT5_9ACTN</name>
<dbReference type="Pfam" id="PF00196">
    <property type="entry name" value="GerE"/>
    <property type="match status" value="1"/>
</dbReference>
<sequence length="253" mass="27421">MTAAPGEAGLRRILAVVDLLIDAVDEETLLPALLPSLLRTVPGDSLVWSVRPYLPGEPVVSLPRDLLSPRELAAFAAHRARDPLVAHTTVGSGVPMRRSDLQTRAETRRLGAYAEVYRPIGAEYQLAMAFPAGRGPRGRRSVCCVVNRSARDFDDADLAAAALLRSRLSHALTRLSTEPDPPTAPRGAGDGITPREAAVLDLLARGLTDRQISHRLGVSPRTVDKHLEHAYPKLGAHGRVEAATRWLHRRPPP</sequence>
<accession>A0ABS7QYT5</accession>
<keyword evidence="3" id="KW-0804">Transcription</keyword>
<dbReference type="InterPro" id="IPR016032">
    <property type="entry name" value="Sig_transdc_resp-reg_C-effctor"/>
</dbReference>
<dbReference type="PANTHER" id="PTHR44688">
    <property type="entry name" value="DNA-BINDING TRANSCRIPTIONAL ACTIVATOR DEVR_DOSR"/>
    <property type="match status" value="1"/>
</dbReference>
<dbReference type="PRINTS" id="PR00038">
    <property type="entry name" value="HTHLUXR"/>
</dbReference>
<evidence type="ECO:0000313" key="6">
    <source>
        <dbReference type="Proteomes" id="UP001198565"/>
    </source>
</evidence>
<dbReference type="InterPro" id="IPR036388">
    <property type="entry name" value="WH-like_DNA-bd_sf"/>
</dbReference>
<evidence type="ECO:0000256" key="2">
    <source>
        <dbReference type="ARBA" id="ARBA00023125"/>
    </source>
</evidence>
<dbReference type="PANTHER" id="PTHR44688:SF16">
    <property type="entry name" value="DNA-BINDING TRANSCRIPTIONAL ACTIVATOR DEVR_DOSR"/>
    <property type="match status" value="1"/>
</dbReference>
<dbReference type="PROSITE" id="PS50043">
    <property type="entry name" value="HTH_LUXR_2"/>
    <property type="match status" value="1"/>
</dbReference>
<dbReference type="InterPro" id="IPR000792">
    <property type="entry name" value="Tscrpt_reg_LuxR_C"/>
</dbReference>
<comment type="caution">
    <text evidence="5">The sequence shown here is derived from an EMBL/GenBank/DDBJ whole genome shotgun (WGS) entry which is preliminary data.</text>
</comment>